<keyword evidence="2" id="KW-1185">Reference proteome</keyword>
<evidence type="ECO:0000313" key="1">
    <source>
        <dbReference type="EMBL" id="RQP01748.1"/>
    </source>
</evidence>
<evidence type="ECO:0000313" key="2">
    <source>
        <dbReference type="Proteomes" id="UP000006729"/>
    </source>
</evidence>
<name>A0A3N7G3I1_POPTR</name>
<organism evidence="1 2">
    <name type="scientific">Populus trichocarpa</name>
    <name type="common">Western balsam poplar</name>
    <name type="synonym">Populus balsamifera subsp. trichocarpa</name>
    <dbReference type="NCBI Taxonomy" id="3694"/>
    <lineage>
        <taxon>Eukaryota</taxon>
        <taxon>Viridiplantae</taxon>
        <taxon>Streptophyta</taxon>
        <taxon>Embryophyta</taxon>
        <taxon>Tracheophyta</taxon>
        <taxon>Spermatophyta</taxon>
        <taxon>Magnoliopsida</taxon>
        <taxon>eudicotyledons</taxon>
        <taxon>Gunneridae</taxon>
        <taxon>Pentapetalae</taxon>
        <taxon>rosids</taxon>
        <taxon>fabids</taxon>
        <taxon>Malpighiales</taxon>
        <taxon>Salicaceae</taxon>
        <taxon>Saliceae</taxon>
        <taxon>Populus</taxon>
    </lineage>
</organism>
<protein>
    <submittedName>
        <fullName evidence="1">Uncharacterized protein</fullName>
    </submittedName>
</protein>
<dbReference type="InParanoid" id="A0A3N7G3I1"/>
<accession>A0A3N7G3I1</accession>
<proteinExistence type="predicted"/>
<dbReference type="AlphaFoldDB" id="A0A3N7G3I1"/>
<sequence>MIALSWSQQKQNETADVCMLYKIIVSGFVSETIQIWPHC</sequence>
<reference evidence="1 2" key="1">
    <citation type="journal article" date="2006" name="Science">
        <title>The genome of black cottonwood, Populus trichocarpa (Torr. &amp; Gray).</title>
        <authorList>
            <person name="Tuskan G.A."/>
            <person name="Difazio S."/>
            <person name="Jansson S."/>
            <person name="Bohlmann J."/>
            <person name="Grigoriev I."/>
            <person name="Hellsten U."/>
            <person name="Putnam N."/>
            <person name="Ralph S."/>
            <person name="Rombauts S."/>
            <person name="Salamov A."/>
            <person name="Schein J."/>
            <person name="Sterck L."/>
            <person name="Aerts A."/>
            <person name="Bhalerao R.R."/>
            <person name="Bhalerao R.P."/>
            <person name="Blaudez D."/>
            <person name="Boerjan W."/>
            <person name="Brun A."/>
            <person name="Brunner A."/>
            <person name="Busov V."/>
            <person name="Campbell M."/>
            <person name="Carlson J."/>
            <person name="Chalot M."/>
            <person name="Chapman J."/>
            <person name="Chen G.L."/>
            <person name="Cooper D."/>
            <person name="Coutinho P.M."/>
            <person name="Couturier J."/>
            <person name="Covert S."/>
            <person name="Cronk Q."/>
            <person name="Cunningham R."/>
            <person name="Davis J."/>
            <person name="Degroeve S."/>
            <person name="Dejardin A."/>
            <person name="Depamphilis C."/>
            <person name="Detter J."/>
            <person name="Dirks B."/>
            <person name="Dubchak I."/>
            <person name="Duplessis S."/>
            <person name="Ehlting J."/>
            <person name="Ellis B."/>
            <person name="Gendler K."/>
            <person name="Goodstein D."/>
            <person name="Gribskov M."/>
            <person name="Grimwood J."/>
            <person name="Groover A."/>
            <person name="Gunter L."/>
            <person name="Hamberger B."/>
            <person name="Heinze B."/>
            <person name="Helariutta Y."/>
            <person name="Henrissat B."/>
            <person name="Holligan D."/>
            <person name="Holt R."/>
            <person name="Huang W."/>
            <person name="Islam-Faridi N."/>
            <person name="Jones S."/>
            <person name="Jones-Rhoades M."/>
            <person name="Jorgensen R."/>
            <person name="Joshi C."/>
            <person name="Kangasjarvi J."/>
            <person name="Karlsson J."/>
            <person name="Kelleher C."/>
            <person name="Kirkpatrick R."/>
            <person name="Kirst M."/>
            <person name="Kohler A."/>
            <person name="Kalluri U."/>
            <person name="Larimer F."/>
            <person name="Leebens-Mack J."/>
            <person name="Leple J.C."/>
            <person name="Locascio P."/>
            <person name="Lou Y."/>
            <person name="Lucas S."/>
            <person name="Martin F."/>
            <person name="Montanini B."/>
            <person name="Napoli C."/>
            <person name="Nelson D.R."/>
            <person name="Nelson C."/>
            <person name="Nieminen K."/>
            <person name="Nilsson O."/>
            <person name="Pereda V."/>
            <person name="Peter G."/>
            <person name="Philippe R."/>
            <person name="Pilate G."/>
            <person name="Poliakov A."/>
            <person name="Razumovskaya J."/>
            <person name="Richardson P."/>
            <person name="Rinaldi C."/>
            <person name="Ritland K."/>
            <person name="Rouze P."/>
            <person name="Ryaboy D."/>
            <person name="Schmutz J."/>
            <person name="Schrader J."/>
            <person name="Segerman B."/>
            <person name="Shin H."/>
            <person name="Siddiqui A."/>
            <person name="Sterky F."/>
            <person name="Terry A."/>
            <person name="Tsai C.J."/>
            <person name="Uberbacher E."/>
            <person name="Unneberg P."/>
            <person name="Vahala J."/>
            <person name="Wall K."/>
            <person name="Wessler S."/>
            <person name="Yang G."/>
            <person name="Yin T."/>
            <person name="Douglas C."/>
            <person name="Marra M."/>
            <person name="Sandberg G."/>
            <person name="Van de Peer Y."/>
            <person name="Rokhsar D."/>
        </authorList>
    </citation>
    <scope>NUCLEOTIDE SEQUENCE [LARGE SCALE GENOMIC DNA]</scope>
    <source>
        <strain evidence="2">cv. Nisqually</strain>
    </source>
</reference>
<gene>
    <name evidence="1" type="ORF">POPTR_017G005250</name>
</gene>
<dbReference type="Proteomes" id="UP000006729">
    <property type="component" value="Chromosome 17"/>
</dbReference>
<dbReference type="EMBL" id="CM009306">
    <property type="protein sequence ID" value="RQP01748.1"/>
    <property type="molecule type" value="Genomic_DNA"/>
</dbReference>